<dbReference type="PANTHER" id="PTHR18964:SF149">
    <property type="entry name" value="BIFUNCTIONAL UDP-N-ACETYLGLUCOSAMINE 2-EPIMERASE_N-ACETYLMANNOSAMINE KINASE"/>
    <property type="match status" value="1"/>
</dbReference>
<dbReference type="GeneID" id="48976664"/>
<reference evidence="2 3" key="1">
    <citation type="journal article" date="2013" name="Genome Biol.">
        <title>Comparative genomics of the core and accessory genomes of 48 Sinorhizobium strains comprising five genospecies.</title>
        <authorList>
            <person name="Sugawara M."/>
            <person name="Epstein B."/>
            <person name="Badgley B.D."/>
            <person name="Unno T."/>
            <person name="Xu L."/>
            <person name="Reese J."/>
            <person name="Gyaneshwar P."/>
            <person name="Denny R."/>
            <person name="Mudge J."/>
            <person name="Bharti A.K."/>
            <person name="Farmer A.D."/>
            <person name="May G.D."/>
            <person name="Woodward J.E."/>
            <person name="Medigue C."/>
            <person name="Vallenet D."/>
            <person name="Lajus A."/>
            <person name="Rouy Z."/>
            <person name="Martinez-Vaz B."/>
            <person name="Tiffin P."/>
            <person name="Young N.D."/>
            <person name="Sadowsky M.J."/>
        </authorList>
    </citation>
    <scope>NUCLEOTIDE SEQUENCE [LARGE SCALE GENOMIC DNA]</scope>
    <source>
        <strain evidence="2 3">USDA205</strain>
    </source>
</reference>
<dbReference type="PANTHER" id="PTHR18964">
    <property type="entry name" value="ROK (REPRESSOR, ORF, KINASE) FAMILY"/>
    <property type="match status" value="1"/>
</dbReference>
<comment type="caution">
    <text evidence="2">The sequence shown here is derived from an EMBL/GenBank/DDBJ whole genome shotgun (WGS) entry which is preliminary data.</text>
</comment>
<evidence type="ECO:0000313" key="2">
    <source>
        <dbReference type="EMBL" id="MQX12585.1"/>
    </source>
</evidence>
<accession>A0A844APH8</accession>
<dbReference type="RefSeq" id="WP_037393081.1">
    <property type="nucleotide sequence ID" value="NZ_BJNI01000098.1"/>
</dbReference>
<dbReference type="CDD" id="cd23763">
    <property type="entry name" value="ASKHA_ATPase_ROK"/>
    <property type="match status" value="1"/>
</dbReference>
<evidence type="ECO:0000313" key="3">
    <source>
        <dbReference type="Proteomes" id="UP000466694"/>
    </source>
</evidence>
<gene>
    <name evidence="2" type="ORF">GHK48_31345</name>
</gene>
<organism evidence="2 3">
    <name type="scientific">Rhizobium fredii</name>
    <name type="common">Sinorhizobium fredii</name>
    <dbReference type="NCBI Taxonomy" id="380"/>
    <lineage>
        <taxon>Bacteria</taxon>
        <taxon>Pseudomonadati</taxon>
        <taxon>Pseudomonadota</taxon>
        <taxon>Alphaproteobacteria</taxon>
        <taxon>Hyphomicrobiales</taxon>
        <taxon>Rhizobiaceae</taxon>
        <taxon>Sinorhizobium/Ensifer group</taxon>
        <taxon>Sinorhizobium</taxon>
    </lineage>
</organism>
<comment type="similarity">
    <text evidence="1">Belongs to the ROK (NagC/XylR) family.</text>
</comment>
<dbReference type="InterPro" id="IPR043129">
    <property type="entry name" value="ATPase_NBD"/>
</dbReference>
<dbReference type="Proteomes" id="UP000466694">
    <property type="component" value="Unassembled WGS sequence"/>
</dbReference>
<name>A0A844APH8_RHIFR</name>
<evidence type="ECO:0000256" key="1">
    <source>
        <dbReference type="ARBA" id="ARBA00006479"/>
    </source>
</evidence>
<dbReference type="Gene3D" id="3.30.420.40">
    <property type="match status" value="1"/>
</dbReference>
<dbReference type="InterPro" id="IPR000600">
    <property type="entry name" value="ROK"/>
</dbReference>
<proteinExistence type="inferred from homology"/>
<dbReference type="AlphaFoldDB" id="A0A844APH8"/>
<protein>
    <submittedName>
        <fullName evidence="2">ROK family protein</fullName>
    </submittedName>
</protein>
<sequence>MGRSANEKRNGAPLIHGADDLPSVTVDDYNVGLRAGDGFLGDRANKFAFQEKLDAWRKRVRKGGEDPLGKTPTGDLSKKQIDAFLIGEDKEAAALVMGAIDEFAGELASVLDKFLQQKSWKNTERVVIGGGFRGSAAGELAIARAMVLLKAEGLKIELAPIVHHPDDAGLIGAAHLMPAWMLKGHKAILAIDIGGTNVRVGIVELRLKDESNLSKAKVWKSDIWRHADDRPNRSATIERLIAMIEKLAAKADKAGLAPAPVIGVACPGVINADGSILRGGQNLPGGNWESEHFNLPVALKKAIPQIGEEETFVIMHNDAVVQGISQIPFMQDVSGWGILTIGTGLGNAHFSNKPENRSAP</sequence>
<dbReference type="EMBL" id="WISZ01000236">
    <property type="protein sequence ID" value="MQX12585.1"/>
    <property type="molecule type" value="Genomic_DNA"/>
</dbReference>
<dbReference type="SUPFAM" id="SSF53067">
    <property type="entry name" value="Actin-like ATPase domain"/>
    <property type="match status" value="1"/>
</dbReference>